<dbReference type="Proteomes" id="UP000677898">
    <property type="component" value="Chromosome"/>
</dbReference>
<accession>A0ABX7ZGQ9</accession>
<organism evidence="2 3">
    <name type="scientific">Ralstonia syzygii</name>
    <dbReference type="NCBI Taxonomy" id="28097"/>
    <lineage>
        <taxon>Bacteria</taxon>
        <taxon>Pseudomonadati</taxon>
        <taxon>Pseudomonadota</taxon>
        <taxon>Betaproteobacteria</taxon>
        <taxon>Burkholderiales</taxon>
        <taxon>Burkholderiaceae</taxon>
        <taxon>Ralstonia</taxon>
        <taxon>Ralstonia solanacearum species complex</taxon>
    </lineage>
</organism>
<dbReference type="EMBL" id="CP046729">
    <property type="protein sequence ID" value="QUP54622.1"/>
    <property type="molecule type" value="Genomic_DNA"/>
</dbReference>
<keyword evidence="3" id="KW-1185">Reference proteome</keyword>
<feature type="region of interest" description="Disordered" evidence="1">
    <location>
        <begin position="1"/>
        <end position="29"/>
    </location>
</feature>
<evidence type="ECO:0000313" key="3">
    <source>
        <dbReference type="Proteomes" id="UP000677898"/>
    </source>
</evidence>
<sequence>MGFSLERRVHTGVATTSTKRTRTWTSPPPTSTLADAIDFTSALWMQRKTNGWLSEIYGIPRNLPHLTAFVAASEIADELSLSGTDIPGGNI</sequence>
<proteinExistence type="predicted"/>
<name>A0ABX7ZGQ9_9RALS</name>
<protein>
    <submittedName>
        <fullName evidence="2">Uncharacterized protein</fullName>
    </submittedName>
</protein>
<reference evidence="2 3" key="1">
    <citation type="journal article" date="2021" name="Phytopathology">
        <title>Complete genome sequence of Ralstonia syzygii subsp. indonesiensis strain LLRS-1, isolated from wilted tobacco in China.</title>
        <authorList>
            <person name="Lu C.H."/>
            <person name="Li J.Y."/>
            <person name="Mi M.G."/>
            <person name="Lin Z.L."/>
            <person name="Jiang N."/>
            <person name="Gai X."/>
            <person name="Ma J.H."/>
            <person name="Lei L.P."/>
            <person name="Xia Z.Y."/>
        </authorList>
    </citation>
    <scope>NUCLEOTIDE SEQUENCE [LARGE SCALE GENOMIC DNA]</scope>
    <source>
        <strain evidence="2 3">LLRS-1</strain>
    </source>
</reference>
<evidence type="ECO:0000256" key="1">
    <source>
        <dbReference type="SAM" id="MobiDB-lite"/>
    </source>
</evidence>
<evidence type="ECO:0000313" key="2">
    <source>
        <dbReference type="EMBL" id="QUP54622.1"/>
    </source>
</evidence>
<gene>
    <name evidence="2" type="ORF">GO998_13240</name>
</gene>